<name>A0A081KDT5_9GAMM</name>
<protein>
    <submittedName>
        <fullName evidence="1">Uncharacterized protein</fullName>
    </submittedName>
</protein>
<sequence>MNIYLETIQEIKELVEQNEIKDKQDIEQYLDRCSGLDPVAEGVYATVYNLPDEPDKVVKVCPDKKDGYYIFARWCMTPENQSNPHLPIIHREDVITLPCGMVVRVYVVERLSDFTDDGSRATQPQHFHDYDFGLLWGSFKAVMQSFGMDNSEFPEEVKTLEVFVEKIKVSSSHLVKRTDNDILDVVDDNIIESHEEFLETLFDVLTQLSTLGSMDLHGGNFMLRGDTVVITDPIAHKYVA</sequence>
<dbReference type="Proteomes" id="UP000027997">
    <property type="component" value="Unassembled WGS sequence"/>
</dbReference>
<dbReference type="AlphaFoldDB" id="A0A081KDT5"/>
<dbReference type="eggNOG" id="ENOG5033RSY">
    <property type="taxonomic scope" value="Bacteria"/>
</dbReference>
<organism evidence="1 2">
    <name type="scientific">Endozoicomonas elysicola</name>
    <dbReference type="NCBI Taxonomy" id="305900"/>
    <lineage>
        <taxon>Bacteria</taxon>
        <taxon>Pseudomonadati</taxon>
        <taxon>Pseudomonadota</taxon>
        <taxon>Gammaproteobacteria</taxon>
        <taxon>Oceanospirillales</taxon>
        <taxon>Endozoicomonadaceae</taxon>
        <taxon>Endozoicomonas</taxon>
    </lineage>
</organism>
<comment type="caution">
    <text evidence="1">The sequence shown here is derived from an EMBL/GenBank/DDBJ whole genome shotgun (WGS) entry which is preliminary data.</text>
</comment>
<keyword evidence="2" id="KW-1185">Reference proteome</keyword>
<dbReference type="RefSeq" id="WP_020583777.1">
    <property type="nucleotide sequence ID" value="NZ_JOJP01000001.1"/>
</dbReference>
<proteinExistence type="predicted"/>
<gene>
    <name evidence="1" type="ORF">GV64_17660</name>
</gene>
<dbReference type="EMBL" id="JOJP01000001">
    <property type="protein sequence ID" value="KEI72311.1"/>
    <property type="molecule type" value="Genomic_DNA"/>
</dbReference>
<evidence type="ECO:0000313" key="1">
    <source>
        <dbReference type="EMBL" id="KEI72311.1"/>
    </source>
</evidence>
<accession>A0A081KDT5</accession>
<reference evidence="1 2" key="1">
    <citation type="submission" date="2014-06" db="EMBL/GenBank/DDBJ databases">
        <title>Whole Genome Sequences of Three Symbiotic Endozoicomonas Bacteria.</title>
        <authorList>
            <person name="Neave M.J."/>
            <person name="Apprill A."/>
            <person name="Voolstra C.R."/>
        </authorList>
    </citation>
    <scope>NUCLEOTIDE SEQUENCE [LARGE SCALE GENOMIC DNA]</scope>
    <source>
        <strain evidence="1 2">DSM 22380</strain>
    </source>
</reference>
<evidence type="ECO:0000313" key="2">
    <source>
        <dbReference type="Proteomes" id="UP000027997"/>
    </source>
</evidence>